<gene>
    <name evidence="5" type="ORF">KFK14_02640</name>
</gene>
<dbReference type="Proteomes" id="UP000681425">
    <property type="component" value="Chromosome"/>
</dbReference>
<proteinExistence type="predicted"/>
<dbReference type="Pfam" id="PF01638">
    <property type="entry name" value="HxlR"/>
    <property type="match status" value="2"/>
</dbReference>
<evidence type="ECO:0000313" key="6">
    <source>
        <dbReference type="Proteomes" id="UP000681425"/>
    </source>
</evidence>
<keyword evidence="3" id="KW-0804">Transcription</keyword>
<feature type="domain" description="HTH hxlR-type" evidence="4">
    <location>
        <begin position="85"/>
        <end position="180"/>
    </location>
</feature>
<evidence type="ECO:0000313" key="5">
    <source>
        <dbReference type="EMBL" id="QUT06394.1"/>
    </source>
</evidence>
<keyword evidence="1" id="KW-0805">Transcription regulation</keyword>
<evidence type="ECO:0000259" key="4">
    <source>
        <dbReference type="PROSITE" id="PS51118"/>
    </source>
</evidence>
<keyword evidence="2" id="KW-0238">DNA-binding</keyword>
<dbReference type="PROSITE" id="PS51118">
    <property type="entry name" value="HTH_HXLR"/>
    <property type="match status" value="1"/>
</dbReference>
<name>A0A975K8M8_9SPHN</name>
<protein>
    <submittedName>
        <fullName evidence="5">Winged helix-turn-helix transcriptional regulator</fullName>
    </submittedName>
</protein>
<dbReference type="Gene3D" id="1.10.10.10">
    <property type="entry name" value="Winged helix-like DNA-binding domain superfamily/Winged helix DNA-binding domain"/>
    <property type="match status" value="2"/>
</dbReference>
<reference evidence="5" key="1">
    <citation type="submission" date="2021-04" db="EMBL/GenBank/DDBJ databases">
        <title>Isolation of p-tert-butylphenol degrading bacteria Sphingobium phenoxybenzoativorans Tas13 from active sludge.</title>
        <authorList>
            <person name="Li Y."/>
        </authorList>
    </citation>
    <scope>NUCLEOTIDE SEQUENCE</scope>
    <source>
        <strain evidence="5">Tas13</strain>
    </source>
</reference>
<evidence type="ECO:0000256" key="3">
    <source>
        <dbReference type="ARBA" id="ARBA00023163"/>
    </source>
</evidence>
<dbReference type="SUPFAM" id="SSF46785">
    <property type="entry name" value="Winged helix' DNA-binding domain"/>
    <property type="match status" value="2"/>
</dbReference>
<accession>A0A975K8M8</accession>
<organism evidence="5 6">
    <name type="scientific">Sphingobium phenoxybenzoativorans</name>
    <dbReference type="NCBI Taxonomy" id="1592790"/>
    <lineage>
        <taxon>Bacteria</taxon>
        <taxon>Pseudomonadati</taxon>
        <taxon>Pseudomonadota</taxon>
        <taxon>Alphaproteobacteria</taxon>
        <taxon>Sphingomonadales</taxon>
        <taxon>Sphingomonadaceae</taxon>
        <taxon>Sphingobium</taxon>
    </lineage>
</organism>
<sequence length="180" mass="19141">MPSITTISELSRYRWTVPLLAFLATHGGGRFVHMANSMGIPRESLSRTLEAAVAAGWVIRNPGHGHPLRPDYVLTADGARVGEGCRAVILSQAAAGLPPDALTRWSLPVIRLVADGHNRFNAIARGLEGVTPRALTGSLKALVGHDVLHRRVTDGFPPASDYALTGRGVMLADALERLAA</sequence>
<dbReference type="GO" id="GO:0003677">
    <property type="term" value="F:DNA binding"/>
    <property type="evidence" value="ECO:0007669"/>
    <property type="project" value="UniProtKB-KW"/>
</dbReference>
<dbReference type="InterPro" id="IPR002577">
    <property type="entry name" value="HTH_HxlR"/>
</dbReference>
<evidence type="ECO:0000256" key="1">
    <source>
        <dbReference type="ARBA" id="ARBA00023015"/>
    </source>
</evidence>
<dbReference type="PANTHER" id="PTHR33204">
    <property type="entry name" value="TRANSCRIPTIONAL REGULATOR, MARR FAMILY"/>
    <property type="match status" value="1"/>
</dbReference>
<dbReference type="KEGG" id="spph:KFK14_02640"/>
<dbReference type="InterPro" id="IPR036388">
    <property type="entry name" value="WH-like_DNA-bd_sf"/>
</dbReference>
<dbReference type="PANTHER" id="PTHR33204:SF18">
    <property type="entry name" value="TRANSCRIPTIONAL REGULATORY PROTEIN"/>
    <property type="match status" value="1"/>
</dbReference>
<keyword evidence="6" id="KW-1185">Reference proteome</keyword>
<dbReference type="EMBL" id="CP073910">
    <property type="protein sequence ID" value="QUT06394.1"/>
    <property type="molecule type" value="Genomic_DNA"/>
</dbReference>
<dbReference type="InterPro" id="IPR036390">
    <property type="entry name" value="WH_DNA-bd_sf"/>
</dbReference>
<evidence type="ECO:0000256" key="2">
    <source>
        <dbReference type="ARBA" id="ARBA00023125"/>
    </source>
</evidence>
<dbReference type="RefSeq" id="WP_212609773.1">
    <property type="nucleotide sequence ID" value="NZ_CP073910.1"/>
</dbReference>
<dbReference type="AlphaFoldDB" id="A0A975K8M8"/>